<evidence type="ECO:0000313" key="2">
    <source>
        <dbReference type="Proteomes" id="UP001476798"/>
    </source>
</evidence>
<dbReference type="EMBL" id="JAHRIO010063551">
    <property type="protein sequence ID" value="MEQ2179659.1"/>
    <property type="molecule type" value="Genomic_DNA"/>
</dbReference>
<name>A0ABV0P876_9TELE</name>
<sequence>MSSLTTQLTTLRDSFQDVLVLSVAVLQTGFPEGPLRSMASLQGTFSANAGLQATWSFIASLLGPCSLVTCLPAIVLSSVPHRGQPPGCLPKLCASSGSQMNIDLDTD</sequence>
<dbReference type="Proteomes" id="UP001476798">
    <property type="component" value="Unassembled WGS sequence"/>
</dbReference>
<gene>
    <name evidence="1" type="ORF">GOODEAATRI_027407</name>
</gene>
<protein>
    <submittedName>
        <fullName evidence="1">Uncharacterized protein</fullName>
    </submittedName>
</protein>
<reference evidence="1 2" key="1">
    <citation type="submission" date="2021-06" db="EMBL/GenBank/DDBJ databases">
        <authorList>
            <person name="Palmer J.M."/>
        </authorList>
    </citation>
    <scope>NUCLEOTIDE SEQUENCE [LARGE SCALE GENOMIC DNA]</scope>
    <source>
        <strain evidence="1 2">GA_2019</strain>
        <tissue evidence="1">Muscle</tissue>
    </source>
</reference>
<comment type="caution">
    <text evidence="1">The sequence shown here is derived from an EMBL/GenBank/DDBJ whole genome shotgun (WGS) entry which is preliminary data.</text>
</comment>
<organism evidence="1 2">
    <name type="scientific">Goodea atripinnis</name>
    <dbReference type="NCBI Taxonomy" id="208336"/>
    <lineage>
        <taxon>Eukaryota</taxon>
        <taxon>Metazoa</taxon>
        <taxon>Chordata</taxon>
        <taxon>Craniata</taxon>
        <taxon>Vertebrata</taxon>
        <taxon>Euteleostomi</taxon>
        <taxon>Actinopterygii</taxon>
        <taxon>Neopterygii</taxon>
        <taxon>Teleostei</taxon>
        <taxon>Neoteleostei</taxon>
        <taxon>Acanthomorphata</taxon>
        <taxon>Ovalentaria</taxon>
        <taxon>Atherinomorphae</taxon>
        <taxon>Cyprinodontiformes</taxon>
        <taxon>Goodeidae</taxon>
        <taxon>Goodea</taxon>
    </lineage>
</organism>
<keyword evidence="2" id="KW-1185">Reference proteome</keyword>
<accession>A0ABV0P876</accession>
<proteinExistence type="predicted"/>
<evidence type="ECO:0000313" key="1">
    <source>
        <dbReference type="EMBL" id="MEQ2179659.1"/>
    </source>
</evidence>